<proteinExistence type="predicted"/>
<accession>A0A2A6BFD5</accession>
<keyword evidence="4" id="KW-1185">Reference proteome</keyword>
<organism evidence="3 4">
    <name type="scientific">Pristionchus pacificus</name>
    <name type="common">Parasitic nematode worm</name>
    <dbReference type="NCBI Taxonomy" id="54126"/>
    <lineage>
        <taxon>Eukaryota</taxon>
        <taxon>Metazoa</taxon>
        <taxon>Ecdysozoa</taxon>
        <taxon>Nematoda</taxon>
        <taxon>Chromadorea</taxon>
        <taxon>Rhabditida</taxon>
        <taxon>Rhabditina</taxon>
        <taxon>Diplogasteromorpha</taxon>
        <taxon>Diplogasteroidea</taxon>
        <taxon>Neodiplogasteridae</taxon>
        <taxon>Pristionchus</taxon>
    </lineage>
</organism>
<keyword evidence="2" id="KW-1133">Transmembrane helix</keyword>
<feature type="compositionally biased region" description="Basic and acidic residues" evidence="1">
    <location>
        <begin position="56"/>
        <end position="65"/>
    </location>
</feature>
<dbReference type="EnsemblMetazoa" id="PPA36999.1">
    <property type="protein sequence ID" value="PPA36999.1"/>
    <property type="gene ID" value="WBGene00275368"/>
</dbReference>
<gene>
    <name evidence="3" type="primary">WBGene00275368</name>
</gene>
<evidence type="ECO:0000313" key="4">
    <source>
        <dbReference type="Proteomes" id="UP000005239"/>
    </source>
</evidence>
<sequence>MEWIVLGVLLSSIVFLPLIIYFTYKYTKKPQSGRRVGSVESGGAPGNKISVISTEFDARPEDPPIRKTIGAPSKHLTAPPIANQSTRGRRLSASFLQEQIIMDPGPMPKDIAVEMEKIEAEKKSKNIYD</sequence>
<keyword evidence="2" id="KW-0812">Transmembrane</keyword>
<evidence type="ECO:0000256" key="2">
    <source>
        <dbReference type="SAM" id="Phobius"/>
    </source>
</evidence>
<evidence type="ECO:0000313" key="3">
    <source>
        <dbReference type="EnsemblMetazoa" id="PPA36999.1"/>
    </source>
</evidence>
<name>A0A2A6BFD5_PRIPA</name>
<feature type="transmembrane region" description="Helical" evidence="2">
    <location>
        <begin position="6"/>
        <end position="24"/>
    </location>
</feature>
<dbReference type="AlphaFoldDB" id="A0A2A6BFD5"/>
<reference evidence="4" key="1">
    <citation type="journal article" date="2008" name="Nat. Genet.">
        <title>The Pristionchus pacificus genome provides a unique perspective on nematode lifestyle and parasitism.</title>
        <authorList>
            <person name="Dieterich C."/>
            <person name="Clifton S.W."/>
            <person name="Schuster L.N."/>
            <person name="Chinwalla A."/>
            <person name="Delehaunty K."/>
            <person name="Dinkelacker I."/>
            <person name="Fulton L."/>
            <person name="Fulton R."/>
            <person name="Godfrey J."/>
            <person name="Minx P."/>
            <person name="Mitreva M."/>
            <person name="Roeseler W."/>
            <person name="Tian H."/>
            <person name="Witte H."/>
            <person name="Yang S.P."/>
            <person name="Wilson R.K."/>
            <person name="Sommer R.J."/>
        </authorList>
    </citation>
    <scope>NUCLEOTIDE SEQUENCE [LARGE SCALE GENOMIC DNA]</scope>
    <source>
        <strain evidence="4">PS312</strain>
    </source>
</reference>
<dbReference type="Proteomes" id="UP000005239">
    <property type="component" value="Unassembled WGS sequence"/>
</dbReference>
<keyword evidence="2" id="KW-0472">Membrane</keyword>
<protein>
    <submittedName>
        <fullName evidence="3">Uncharacterized protein</fullName>
    </submittedName>
</protein>
<feature type="region of interest" description="Disordered" evidence="1">
    <location>
        <begin position="54"/>
        <end position="88"/>
    </location>
</feature>
<reference evidence="3" key="2">
    <citation type="submission" date="2022-06" db="UniProtKB">
        <authorList>
            <consortium name="EnsemblMetazoa"/>
        </authorList>
    </citation>
    <scope>IDENTIFICATION</scope>
    <source>
        <strain evidence="3">PS312</strain>
    </source>
</reference>
<accession>A0A8R1YQU8</accession>
<evidence type="ECO:0000256" key="1">
    <source>
        <dbReference type="SAM" id="MobiDB-lite"/>
    </source>
</evidence>